<dbReference type="OrthoDB" id="9152922at2"/>
<evidence type="ECO:0000313" key="1">
    <source>
        <dbReference type="EMBL" id="SAK99229.1"/>
    </source>
</evidence>
<reference evidence="1" key="1">
    <citation type="submission" date="2016-01" db="EMBL/GenBank/DDBJ databases">
        <authorList>
            <person name="Peeters C."/>
        </authorList>
    </citation>
    <scope>NUCLEOTIDE SEQUENCE</scope>
    <source>
        <strain evidence="1">LMG 29320</strain>
    </source>
</reference>
<protein>
    <recommendedName>
        <fullName evidence="3">Ribosomal protein S14</fullName>
    </recommendedName>
</protein>
<organism evidence="1 2">
    <name type="scientific">Caballeronia fortuita</name>
    <dbReference type="NCBI Taxonomy" id="1777138"/>
    <lineage>
        <taxon>Bacteria</taxon>
        <taxon>Pseudomonadati</taxon>
        <taxon>Pseudomonadota</taxon>
        <taxon>Betaproteobacteria</taxon>
        <taxon>Burkholderiales</taxon>
        <taxon>Burkholderiaceae</taxon>
        <taxon>Caballeronia</taxon>
    </lineage>
</organism>
<keyword evidence="2" id="KW-1185">Reference proteome</keyword>
<dbReference type="Proteomes" id="UP000054903">
    <property type="component" value="Unassembled WGS sequence"/>
</dbReference>
<dbReference type="AlphaFoldDB" id="A0A158DX71"/>
<dbReference type="InterPro" id="IPR021769">
    <property type="entry name" value="DUF3331"/>
</dbReference>
<dbReference type="RefSeq" id="WP_061137985.1">
    <property type="nucleotide sequence ID" value="NZ_FCNX02000019.1"/>
</dbReference>
<dbReference type="EMBL" id="FCNX02000019">
    <property type="protein sequence ID" value="SAK99229.1"/>
    <property type="molecule type" value="Genomic_DNA"/>
</dbReference>
<dbReference type="Pfam" id="PF11811">
    <property type="entry name" value="DUF3331"/>
    <property type="match status" value="1"/>
</dbReference>
<evidence type="ECO:0008006" key="3">
    <source>
        <dbReference type="Google" id="ProtNLM"/>
    </source>
</evidence>
<accession>A0A158DX71</accession>
<proteinExistence type="predicted"/>
<evidence type="ECO:0000313" key="2">
    <source>
        <dbReference type="Proteomes" id="UP000054903"/>
    </source>
</evidence>
<sequence length="127" mass="14237">MPTIDDSQTQLPARVTWFDCLLPSSIAMRCFDAARAESVKLAHVWITLRDRPTERTAIVSWSDSQSGCLGEQIWSLGRARAEDFCAISGERIRRGDLVFRPRKTTPPAINEHSVIAAHHVFEVSVSM</sequence>
<comment type="caution">
    <text evidence="1">The sequence shown here is derived from an EMBL/GenBank/DDBJ whole genome shotgun (WGS) entry which is preliminary data.</text>
</comment>
<gene>
    <name evidence="1" type="ORF">AWB77_05950</name>
</gene>
<name>A0A158DX71_9BURK</name>